<dbReference type="PANTHER" id="PTHR30461:SF23">
    <property type="entry name" value="DNA RECOMBINASE-RELATED"/>
    <property type="match status" value="1"/>
</dbReference>
<feature type="domain" description="Recombinase" evidence="2">
    <location>
        <begin position="154"/>
        <end position="316"/>
    </location>
</feature>
<dbReference type="Pfam" id="PF00239">
    <property type="entry name" value="Resolvase"/>
    <property type="match status" value="1"/>
</dbReference>
<reference evidence="3 4" key="1">
    <citation type="submission" date="2020-03" db="EMBL/GenBank/DDBJ databases">
        <title>Isolation and identification of active actinomycetes.</title>
        <authorList>
            <person name="Sun X."/>
        </authorList>
    </citation>
    <scope>NUCLEOTIDE SEQUENCE [LARGE SCALE GENOMIC DNA]</scope>
    <source>
        <strain evidence="3 4">NEAU-D13</strain>
    </source>
</reference>
<evidence type="ECO:0000313" key="3">
    <source>
        <dbReference type="EMBL" id="NGY65335.1"/>
    </source>
</evidence>
<dbReference type="InterPro" id="IPR006119">
    <property type="entry name" value="Resolv_N"/>
</dbReference>
<name>A0A7C9VYN2_9PSEU</name>
<keyword evidence="4" id="KW-1185">Reference proteome</keyword>
<dbReference type="InterPro" id="IPR038109">
    <property type="entry name" value="DNA_bind_recomb_sf"/>
</dbReference>
<dbReference type="InterPro" id="IPR025827">
    <property type="entry name" value="Zn_ribbon_recom_dom"/>
</dbReference>
<dbReference type="AlphaFoldDB" id="A0A7C9VYN2"/>
<accession>A0A7C9VYN2</accession>
<comment type="caution">
    <text evidence="3">The sequence shown here is derived from an EMBL/GenBank/DDBJ whole genome shotgun (WGS) entry which is preliminary data.</text>
</comment>
<protein>
    <submittedName>
        <fullName evidence="3">Recombinase family protein</fullName>
    </submittedName>
</protein>
<dbReference type="PANTHER" id="PTHR30461">
    <property type="entry name" value="DNA-INVERTASE FROM LAMBDOID PROPHAGE"/>
    <property type="match status" value="1"/>
</dbReference>
<dbReference type="SUPFAM" id="SSF53041">
    <property type="entry name" value="Resolvase-like"/>
    <property type="match status" value="1"/>
</dbReference>
<dbReference type="InterPro" id="IPR050639">
    <property type="entry name" value="SSR_resolvase"/>
</dbReference>
<dbReference type="SMART" id="SM00857">
    <property type="entry name" value="Resolvase"/>
    <property type="match status" value="1"/>
</dbReference>
<dbReference type="GO" id="GO:0003677">
    <property type="term" value="F:DNA binding"/>
    <property type="evidence" value="ECO:0007669"/>
    <property type="project" value="InterPro"/>
</dbReference>
<feature type="compositionally biased region" description="Gly residues" evidence="1">
    <location>
        <begin position="262"/>
        <end position="273"/>
    </location>
</feature>
<dbReference type="Pfam" id="PF13408">
    <property type="entry name" value="Zn_ribbon_recom"/>
    <property type="match status" value="1"/>
</dbReference>
<sequence>MSTSTFQDAQTSRAWQRAVAEELIDGIGSVVAEFFDVGVSRRWSWQDRSEAAALLAAAADPDRDFDAVVVGEYERAFHGDQFREVVSGLNALGVAVWLPEAGGPVELGSPVHEALMVLLGAQAQREVARARQRVLAAMRSQTRLQGRFLGGRPPYGYRLVDGGRHPNPVHGRWGRRVRVLAPDPVTAPWVRWMFAERARGRTVASLARELNERGVVCPSGADPERNTHRSGERWIVRTVAMILENPRYTGRQVWNRSSTTGHGSGGRAGGRGSGALRYNPISEWEVSERIAHEPLVDDETFVAVQGMRVAKRAKDGEVRRYLLAGLVVCGLCGRRMDGHWVHGRAGYRCRHGFTSVKRRSDGAPRNLYVREDHLLEALPHLLVRTAGPVQEGVGKELVDQVREQRLQIHYNDRRLEIRPAPLTMKTVEPARRSVQPTLELEWCADEKVAEI</sequence>
<dbReference type="Proteomes" id="UP000481360">
    <property type="component" value="Unassembled WGS sequence"/>
</dbReference>
<dbReference type="Gene3D" id="3.90.1750.20">
    <property type="entry name" value="Putative Large Serine Recombinase, Chain B, Domain 2"/>
    <property type="match status" value="1"/>
</dbReference>
<dbReference type="GO" id="GO:0000150">
    <property type="term" value="F:DNA strand exchange activity"/>
    <property type="evidence" value="ECO:0007669"/>
    <property type="project" value="InterPro"/>
</dbReference>
<dbReference type="InterPro" id="IPR036162">
    <property type="entry name" value="Resolvase-like_N_sf"/>
</dbReference>
<dbReference type="PROSITE" id="PS51737">
    <property type="entry name" value="RECOMBINASE_DNA_BIND"/>
    <property type="match status" value="1"/>
</dbReference>
<dbReference type="EMBL" id="JAAMPJ010000015">
    <property type="protein sequence ID" value="NGY65335.1"/>
    <property type="molecule type" value="Genomic_DNA"/>
</dbReference>
<proteinExistence type="predicted"/>
<gene>
    <name evidence="3" type="ORF">G7043_41220</name>
</gene>
<feature type="region of interest" description="Disordered" evidence="1">
    <location>
        <begin position="253"/>
        <end position="274"/>
    </location>
</feature>
<dbReference type="Pfam" id="PF07508">
    <property type="entry name" value="Recombinase"/>
    <property type="match status" value="1"/>
</dbReference>
<evidence type="ECO:0000259" key="2">
    <source>
        <dbReference type="PROSITE" id="PS51737"/>
    </source>
</evidence>
<evidence type="ECO:0000313" key="4">
    <source>
        <dbReference type="Proteomes" id="UP000481360"/>
    </source>
</evidence>
<organism evidence="3 4">
    <name type="scientific">Lentzea alba</name>
    <dbReference type="NCBI Taxonomy" id="2714351"/>
    <lineage>
        <taxon>Bacteria</taxon>
        <taxon>Bacillati</taxon>
        <taxon>Actinomycetota</taxon>
        <taxon>Actinomycetes</taxon>
        <taxon>Pseudonocardiales</taxon>
        <taxon>Pseudonocardiaceae</taxon>
        <taxon>Lentzea</taxon>
    </lineage>
</organism>
<evidence type="ECO:0000256" key="1">
    <source>
        <dbReference type="SAM" id="MobiDB-lite"/>
    </source>
</evidence>
<dbReference type="InterPro" id="IPR011109">
    <property type="entry name" value="DNA_bind_recombinase_dom"/>
</dbReference>